<dbReference type="Pfam" id="PF00326">
    <property type="entry name" value="Peptidase_S9"/>
    <property type="match status" value="1"/>
</dbReference>
<sequence length="258" mass="27629">MKDVAGMQVERVAIAGSGLQGTRVQQARVPGALFIHGWTGSRQDMAGPMMAAAAAGFACLDYDLHGHRATADQRAQVTLRGSLADAVDACDSLAAMQNVDGDAIAVVGSSFGGWPAALLTTQRPVRWLALRVPALYPDQWWDRSKESLDDAGLAAYRHSRRDRDTDQALAACAAFEGEVLLVWSGHDELLPEGVSGSFQVAFPRAQALTVRKIRNADHGLSGGRSRSEYRSLLGAWLGSALAARRRRGLLPVLEPDAE</sequence>
<evidence type="ECO:0000259" key="1">
    <source>
        <dbReference type="Pfam" id="PF00326"/>
    </source>
</evidence>
<dbReference type="EMBL" id="PDWN01000009">
    <property type="protein sequence ID" value="KAF1694102.1"/>
    <property type="molecule type" value="Genomic_DNA"/>
</dbReference>
<dbReference type="Proteomes" id="UP000788419">
    <property type="component" value="Unassembled WGS sequence"/>
</dbReference>
<comment type="caution">
    <text evidence="2">The sequence shown here is derived from an EMBL/GenBank/DDBJ whole genome shotgun (WGS) entry which is preliminary data.</text>
</comment>
<dbReference type="InterPro" id="IPR050261">
    <property type="entry name" value="FrsA_esterase"/>
</dbReference>
<dbReference type="InterPro" id="IPR001375">
    <property type="entry name" value="Peptidase_S9_cat"/>
</dbReference>
<keyword evidence="3" id="KW-1185">Reference proteome</keyword>
<evidence type="ECO:0000313" key="2">
    <source>
        <dbReference type="EMBL" id="KAF1694102.1"/>
    </source>
</evidence>
<name>A0ABQ6Z6C9_9GAMM</name>
<dbReference type="SUPFAM" id="SSF53474">
    <property type="entry name" value="alpha/beta-Hydrolases"/>
    <property type="match status" value="1"/>
</dbReference>
<dbReference type="PANTHER" id="PTHR22946:SF5">
    <property type="entry name" value="PEPTIDASE S9 PROLYL OLIGOPEPTIDASE CATALYTIC DOMAIN-CONTAINING PROTEIN"/>
    <property type="match status" value="1"/>
</dbReference>
<dbReference type="GO" id="GO:0016787">
    <property type="term" value="F:hydrolase activity"/>
    <property type="evidence" value="ECO:0007669"/>
    <property type="project" value="UniProtKB-KW"/>
</dbReference>
<reference evidence="2 3" key="1">
    <citation type="submission" date="2017-10" db="EMBL/GenBank/DDBJ databases">
        <title>Whole genome sequencing of members of genus Pseudoxanthomonas.</title>
        <authorList>
            <person name="Kumar S."/>
            <person name="Bansal K."/>
            <person name="Kaur A."/>
            <person name="Patil P."/>
            <person name="Sharma S."/>
            <person name="Patil P.B."/>
        </authorList>
    </citation>
    <scope>NUCLEOTIDE SEQUENCE [LARGE SCALE GENOMIC DNA]</scope>
    <source>
        <strain evidence="2 3">DSM 17801</strain>
    </source>
</reference>
<dbReference type="PANTHER" id="PTHR22946">
    <property type="entry name" value="DIENELACTONE HYDROLASE DOMAIN-CONTAINING PROTEIN-RELATED"/>
    <property type="match status" value="1"/>
</dbReference>
<dbReference type="Gene3D" id="3.40.50.1820">
    <property type="entry name" value="alpha/beta hydrolase"/>
    <property type="match status" value="1"/>
</dbReference>
<evidence type="ECO:0000313" key="3">
    <source>
        <dbReference type="Proteomes" id="UP000788419"/>
    </source>
</evidence>
<keyword evidence="2" id="KW-0378">Hydrolase</keyword>
<gene>
    <name evidence="2" type="ORF">CSC65_10650</name>
</gene>
<dbReference type="InterPro" id="IPR029058">
    <property type="entry name" value="AB_hydrolase_fold"/>
</dbReference>
<accession>A0ABQ6Z6C9</accession>
<organism evidence="2 3">
    <name type="scientific">Pseudoxanthomonas daejeonensis</name>
    <dbReference type="NCBI Taxonomy" id="266062"/>
    <lineage>
        <taxon>Bacteria</taxon>
        <taxon>Pseudomonadati</taxon>
        <taxon>Pseudomonadota</taxon>
        <taxon>Gammaproteobacteria</taxon>
        <taxon>Lysobacterales</taxon>
        <taxon>Lysobacteraceae</taxon>
        <taxon>Pseudoxanthomonas</taxon>
    </lineage>
</organism>
<proteinExistence type="predicted"/>
<feature type="domain" description="Peptidase S9 prolyl oligopeptidase catalytic" evidence="1">
    <location>
        <begin position="81"/>
        <end position="238"/>
    </location>
</feature>
<protein>
    <submittedName>
        <fullName evidence="2">Alpha/beta hydrolase</fullName>
    </submittedName>
</protein>